<dbReference type="Proteomes" id="UP000274327">
    <property type="component" value="Unassembled WGS sequence"/>
</dbReference>
<gene>
    <name evidence="4" type="ORF">DS079_00425</name>
</gene>
<sequence>MSTVDRGPAARSDAASDGGALREVDAAVVGDGASGAGRGLPPERRYDPPRRLTPSRERDRPWRRGVVLAGGAVMLVVILFLAASTAFTWWNGRAYQDVPATAGLGTPSSLQLTSTLGDVRVLPSEEVDEVTLSLVTPGTTVPSPAGEQVRARLERGGTGSAVAIAVSQPESYSTWPGLDDTRDVLVLVPVGHELDLDLRTDVGDVVAEGDFGSLAVRSDVGDVHLGTTSIAEDVTVSTEVGGIEADLAAPGPTAVDLSSTLGDISLQLPAEASGAVGAVTELGDVRIAVGGTSTWQVETRSSLGEVTVDPALRGSEAESAGTLTAVTETGDVTLTR</sequence>
<proteinExistence type="predicted"/>
<evidence type="ECO:0000313" key="4">
    <source>
        <dbReference type="EMBL" id="RRR19914.1"/>
    </source>
</evidence>
<feature type="transmembrane region" description="Helical" evidence="2">
    <location>
        <begin position="66"/>
        <end position="90"/>
    </location>
</feature>
<accession>A0A3R8SRN9</accession>
<reference evidence="4 5" key="1">
    <citation type="submission" date="2018-07" db="EMBL/GenBank/DDBJ databases">
        <title>Brachybacteriurn paraconglorneratum KCTC 9916.</title>
        <authorList>
            <person name="Li Y."/>
        </authorList>
    </citation>
    <scope>NUCLEOTIDE SEQUENCE [LARGE SCALE GENOMIC DNA]</scope>
    <source>
        <strain evidence="4 5">KCTC 9916</strain>
    </source>
</reference>
<protein>
    <recommendedName>
        <fullName evidence="3">DUF4097 domain-containing protein</fullName>
    </recommendedName>
</protein>
<evidence type="ECO:0000256" key="2">
    <source>
        <dbReference type="SAM" id="Phobius"/>
    </source>
</evidence>
<name>A0A3R8SRN9_9MICO</name>
<evidence type="ECO:0000256" key="1">
    <source>
        <dbReference type="SAM" id="MobiDB-lite"/>
    </source>
</evidence>
<keyword evidence="2" id="KW-0812">Transmembrane</keyword>
<dbReference type="RefSeq" id="WP_126984364.1">
    <property type="nucleotide sequence ID" value="NZ_ML133851.1"/>
</dbReference>
<dbReference type="EMBL" id="QOCI01000001">
    <property type="protein sequence ID" value="RRR19914.1"/>
    <property type="molecule type" value="Genomic_DNA"/>
</dbReference>
<dbReference type="InterPro" id="IPR025164">
    <property type="entry name" value="Toastrack_DUF4097"/>
</dbReference>
<feature type="domain" description="DUF4097" evidence="3">
    <location>
        <begin position="196"/>
        <end position="270"/>
    </location>
</feature>
<feature type="region of interest" description="Disordered" evidence="1">
    <location>
        <begin position="1"/>
        <end position="58"/>
    </location>
</feature>
<evidence type="ECO:0000259" key="3">
    <source>
        <dbReference type="Pfam" id="PF13349"/>
    </source>
</evidence>
<dbReference type="AlphaFoldDB" id="A0A3R8SRN9"/>
<dbReference type="GeneID" id="78119495"/>
<feature type="compositionally biased region" description="Low complexity" evidence="1">
    <location>
        <begin position="1"/>
        <end position="19"/>
    </location>
</feature>
<keyword evidence="2" id="KW-0472">Membrane</keyword>
<comment type="caution">
    <text evidence="4">The sequence shown here is derived from an EMBL/GenBank/DDBJ whole genome shotgun (WGS) entry which is preliminary data.</text>
</comment>
<keyword evidence="5" id="KW-1185">Reference proteome</keyword>
<keyword evidence="2" id="KW-1133">Transmembrane helix</keyword>
<dbReference type="Pfam" id="PF13349">
    <property type="entry name" value="DUF4097"/>
    <property type="match status" value="1"/>
</dbReference>
<evidence type="ECO:0000313" key="5">
    <source>
        <dbReference type="Proteomes" id="UP000274327"/>
    </source>
</evidence>
<organism evidence="4 5">
    <name type="scientific">Brachybacterium paraconglomeratum</name>
    <dbReference type="NCBI Taxonomy" id="173362"/>
    <lineage>
        <taxon>Bacteria</taxon>
        <taxon>Bacillati</taxon>
        <taxon>Actinomycetota</taxon>
        <taxon>Actinomycetes</taxon>
        <taxon>Micrococcales</taxon>
        <taxon>Dermabacteraceae</taxon>
        <taxon>Brachybacterium</taxon>
    </lineage>
</organism>
<feature type="compositionally biased region" description="Basic and acidic residues" evidence="1">
    <location>
        <begin position="41"/>
        <end position="58"/>
    </location>
</feature>